<reference evidence="2 3" key="1">
    <citation type="journal article" date="2021" name="Sci. Rep.">
        <title>Genome sequencing of the multicellular alga Astrephomene provides insights into convergent evolution of germ-soma differentiation.</title>
        <authorList>
            <person name="Yamashita S."/>
            <person name="Yamamoto K."/>
            <person name="Matsuzaki R."/>
            <person name="Suzuki S."/>
            <person name="Yamaguchi H."/>
            <person name="Hirooka S."/>
            <person name="Minakuchi Y."/>
            <person name="Miyagishima S."/>
            <person name="Kawachi M."/>
            <person name="Toyoda A."/>
            <person name="Nozaki H."/>
        </authorList>
    </citation>
    <scope>NUCLEOTIDE SEQUENCE [LARGE SCALE GENOMIC DNA]</scope>
    <source>
        <strain evidence="2 3">NIES-4017</strain>
    </source>
</reference>
<protein>
    <submittedName>
        <fullName evidence="2">Uncharacterized protein</fullName>
    </submittedName>
</protein>
<evidence type="ECO:0000256" key="1">
    <source>
        <dbReference type="SAM" id="MobiDB-lite"/>
    </source>
</evidence>
<feature type="compositionally biased region" description="Basic and acidic residues" evidence="1">
    <location>
        <begin position="57"/>
        <end position="66"/>
    </location>
</feature>
<accession>A0AAD3HHU7</accession>
<feature type="region of interest" description="Disordered" evidence="1">
    <location>
        <begin position="366"/>
        <end position="470"/>
    </location>
</feature>
<feature type="region of interest" description="Disordered" evidence="1">
    <location>
        <begin position="1"/>
        <end position="113"/>
    </location>
</feature>
<feature type="compositionally biased region" description="Low complexity" evidence="1">
    <location>
        <begin position="35"/>
        <end position="45"/>
    </location>
</feature>
<gene>
    <name evidence="2" type="ORF">Agub_g2650</name>
</gene>
<feature type="compositionally biased region" description="Low complexity" evidence="1">
    <location>
        <begin position="312"/>
        <end position="324"/>
    </location>
</feature>
<feature type="compositionally biased region" description="Acidic residues" evidence="1">
    <location>
        <begin position="325"/>
        <end position="334"/>
    </location>
</feature>
<dbReference type="PRINTS" id="PR01217">
    <property type="entry name" value="PRICHEXTENSN"/>
</dbReference>
<feature type="non-terminal residue" evidence="2">
    <location>
        <position position="535"/>
    </location>
</feature>
<feature type="compositionally biased region" description="Low complexity" evidence="1">
    <location>
        <begin position="10"/>
        <end position="27"/>
    </location>
</feature>
<feature type="region of interest" description="Disordered" evidence="1">
    <location>
        <begin position="299"/>
        <end position="336"/>
    </location>
</feature>
<dbReference type="Proteomes" id="UP001054857">
    <property type="component" value="Unassembled WGS sequence"/>
</dbReference>
<feature type="compositionally biased region" description="Basic residues" evidence="1">
    <location>
        <begin position="391"/>
        <end position="407"/>
    </location>
</feature>
<feature type="compositionally biased region" description="Pro residues" evidence="1">
    <location>
        <begin position="205"/>
        <end position="225"/>
    </location>
</feature>
<sequence length="535" mass="55208">AGVTHGSQHLPATAGMAGAEAAAAAAPGPLPPPQQQEQQRPKQLQHPAVPELLPGAQERREREQRQLEQQMEQPQEQQEQHQVPLLTPQPQQQQQQEPRMGTAASPQQSSRDVRRALRRLRFSPQGSILKSVPLRGGTAGVTDAVGTGCMSPLPPLLGSPVGLPAVATGLALAATMTPLPSPVSPVPSLVSPIPSPVSPVPSPVSPIPSPVSPVPSPVSPIPSPVSPVMSPVSPPPLETPLTTAAGLEATREPLGPASLGGGRRKVAPTAPSAARGVGMGIPRGARPVLAAVEALLAPQPERLPPPPPPPLTAAGAATAAVAAAEEGEEEEGEDTGAGALSALASAACSPVGSVCEAPPPGAVAVAGGGAAAGGSGEASEEGEASPGRSPRPAHRRTTRRVRSRSPRRSPDVIIRRRRQDNRSPERPRGHDEPHGTGHEERSRGMPSPRPMGQMGSVGPVGRGSGGRSPMSEYESALYRLLAAHPCGLTMAQIRKQLPIPPALLRGGRPFGFMRDRAHLYMQVDPDHFTANPEGR</sequence>
<feature type="compositionally biased region" description="Gly residues" evidence="1">
    <location>
        <begin position="366"/>
        <end position="376"/>
    </location>
</feature>
<evidence type="ECO:0000313" key="2">
    <source>
        <dbReference type="EMBL" id="GFR41869.1"/>
    </source>
</evidence>
<proteinExistence type="predicted"/>
<feature type="compositionally biased region" description="Pro residues" evidence="1">
    <location>
        <begin position="301"/>
        <end position="311"/>
    </location>
</feature>
<feature type="compositionally biased region" description="Low complexity" evidence="1">
    <location>
        <begin position="239"/>
        <end position="248"/>
    </location>
</feature>
<feature type="compositionally biased region" description="Basic and acidic residues" evidence="1">
    <location>
        <begin position="408"/>
        <end position="443"/>
    </location>
</feature>
<evidence type="ECO:0000313" key="3">
    <source>
        <dbReference type="Proteomes" id="UP001054857"/>
    </source>
</evidence>
<feature type="non-terminal residue" evidence="2">
    <location>
        <position position="1"/>
    </location>
</feature>
<organism evidence="2 3">
    <name type="scientific">Astrephomene gubernaculifera</name>
    <dbReference type="NCBI Taxonomy" id="47775"/>
    <lineage>
        <taxon>Eukaryota</taxon>
        <taxon>Viridiplantae</taxon>
        <taxon>Chlorophyta</taxon>
        <taxon>core chlorophytes</taxon>
        <taxon>Chlorophyceae</taxon>
        <taxon>CS clade</taxon>
        <taxon>Chlamydomonadales</taxon>
        <taxon>Astrephomenaceae</taxon>
        <taxon>Astrephomene</taxon>
    </lineage>
</organism>
<dbReference type="EMBL" id="BMAR01000002">
    <property type="protein sequence ID" value="GFR41869.1"/>
    <property type="molecule type" value="Genomic_DNA"/>
</dbReference>
<name>A0AAD3HHU7_9CHLO</name>
<feature type="compositionally biased region" description="Low complexity" evidence="1">
    <location>
        <begin position="67"/>
        <end position="98"/>
    </location>
</feature>
<comment type="caution">
    <text evidence="2">The sequence shown here is derived from an EMBL/GenBank/DDBJ whole genome shotgun (WGS) entry which is preliminary data.</text>
</comment>
<dbReference type="AlphaFoldDB" id="A0AAD3HHU7"/>
<keyword evidence="3" id="KW-1185">Reference proteome</keyword>
<feature type="region of interest" description="Disordered" evidence="1">
    <location>
        <begin position="205"/>
        <end position="278"/>
    </location>
</feature>